<evidence type="ECO:0000256" key="1">
    <source>
        <dbReference type="SAM" id="Phobius"/>
    </source>
</evidence>
<protein>
    <submittedName>
        <fullName evidence="2">Immunity to superinfection membrane protein</fullName>
    </submittedName>
</protein>
<dbReference type="KEGG" id="vg:23681056"/>
<dbReference type="RefSeq" id="YP_009126246.1">
    <property type="nucleotide sequence ID" value="NC_026607.2"/>
</dbReference>
<feature type="transmembrane region" description="Helical" evidence="1">
    <location>
        <begin position="41"/>
        <end position="64"/>
    </location>
</feature>
<proteinExistence type="predicted"/>
<sequence>METIVLGTAALGFGSLFLAFLAYFLPWIIALLRGTKSNVGIFFLNLIFGWTFIGWLVALIWAFVAERKNNQPQQIIVIKEAK</sequence>
<keyword evidence="3" id="KW-1185">Reference proteome</keyword>
<gene>
    <name evidence="2" type="ORF">STP4a_038</name>
</gene>
<evidence type="ECO:0000313" key="3">
    <source>
        <dbReference type="Proteomes" id="UP000032000"/>
    </source>
</evidence>
<dbReference type="GeneID" id="23681056"/>
<dbReference type="InterPro" id="IPR016410">
    <property type="entry name" value="Phage_imm"/>
</dbReference>
<feature type="transmembrane region" description="Helical" evidence="1">
    <location>
        <begin position="6"/>
        <end position="29"/>
    </location>
</feature>
<organism evidence="2 3">
    <name type="scientific">Salmonella phage STP4-a</name>
    <dbReference type="NCBI Taxonomy" id="1445860"/>
    <lineage>
        <taxon>Viruses</taxon>
        <taxon>Duplodnaviria</taxon>
        <taxon>Heunggongvirae</taxon>
        <taxon>Uroviricota</taxon>
        <taxon>Caudoviricetes</taxon>
        <taxon>Pantevenvirales</taxon>
        <taxon>Straboviridae</taxon>
        <taxon>Tevenvirinae</taxon>
        <taxon>Gelderlandvirus</taxon>
        <taxon>Gelderlandvirus stp4a</taxon>
    </lineage>
</organism>
<dbReference type="Proteomes" id="UP000032000">
    <property type="component" value="Segment"/>
</dbReference>
<evidence type="ECO:0000313" key="2">
    <source>
        <dbReference type="EMBL" id="AHJ86893.1"/>
    </source>
</evidence>
<accession>A0A0B4LA45</accession>
<reference evidence="2" key="1">
    <citation type="submission" date="2015-06" db="EMBL/GenBank/DDBJ databases">
        <title>Genomic characterization of STP4-a, a novel T4 virulent phage infecting Salmonella.</title>
        <authorList>
            <person name="Li M."/>
            <person name="Wang J."/>
            <person name="Lin H."/>
            <person name="Han F."/>
        </authorList>
    </citation>
    <scope>NUCLEOTIDE SEQUENCE [LARGE SCALE GENOMIC DNA]</scope>
</reference>
<dbReference type="Pfam" id="PF14373">
    <property type="entry name" value="Imm_superinfect"/>
    <property type="match status" value="1"/>
</dbReference>
<dbReference type="PIRSF" id="PIRSF004305">
    <property type="entry name" value="Phage-assoc_immunity"/>
    <property type="match status" value="1"/>
</dbReference>
<keyword evidence="1" id="KW-0472">Membrane</keyword>
<dbReference type="EMBL" id="KJ000058">
    <property type="protein sequence ID" value="AHJ86893.1"/>
    <property type="molecule type" value="Genomic_DNA"/>
</dbReference>
<name>A0A0B4LA45_9CAUD</name>
<keyword evidence="1" id="KW-0812">Transmembrane</keyword>
<keyword evidence="1" id="KW-1133">Transmembrane helix</keyword>